<keyword evidence="2" id="KW-0472">Membrane</keyword>
<feature type="transmembrane region" description="Helical" evidence="2">
    <location>
        <begin position="6"/>
        <end position="26"/>
    </location>
</feature>
<feature type="transmembrane region" description="Helical" evidence="2">
    <location>
        <begin position="70"/>
        <end position="91"/>
    </location>
</feature>
<comment type="caution">
    <text evidence="3">The sequence shown here is derived from an EMBL/GenBank/DDBJ whole genome shotgun (WGS) entry which is preliminary data.</text>
</comment>
<accession>A0ABP0KQA4</accession>
<proteinExistence type="predicted"/>
<reference evidence="3 4" key="1">
    <citation type="submission" date="2024-02" db="EMBL/GenBank/DDBJ databases">
        <authorList>
            <person name="Chen Y."/>
            <person name="Shah S."/>
            <person name="Dougan E. K."/>
            <person name="Thang M."/>
            <person name="Chan C."/>
        </authorList>
    </citation>
    <scope>NUCLEOTIDE SEQUENCE [LARGE SCALE GENOMIC DNA]</scope>
</reference>
<gene>
    <name evidence="3" type="ORF">SCF082_LOCUS18627</name>
</gene>
<sequence length="564" mass="61900">MEASSEALFALVAIEGIVVLFSLSVCCPSWTSVKQRCHSAKAYLKSFGRVQPEVESIVAQTRAEMAVKGLCAAIIVLACIATTDIATHNFAEPFQVEVLFVRFAWQALALVVLLALIGLHPGQTVMNACYGLLTMSLPCFIMAEFCPAPRVPVSVATMWLLRCSLLPLCNSVTVVLLCNAACHVWVVLAVARALDLDIAMQFADKKGEAAIILRALEEQGRLDQMRHFLAGYLEASRIMDIGLSLSLGALAFWMRSSLVMNVTQFVQMTGLKTEGRACSSLLATMCDAHFFLDANFSLENDEPSLAAMLFHGTKNKGAPFLQYIATEEERLHFLSTVKQTNSLASLARVMHLSLRDGVGSILQVEMFHVKVPGVSSPRHLVGIREYGDTVPETRKQGSGGAMMRRPSSPSMPSLSESDGSSASDLEAAEDRTEGPLILFDAKTLEVYSASRRIANKMDFVMTEETTLLDYAAPSCRQDLANQLASEMRVVLNEGQSCREATVTFRLNRRKGSPKNWTLRLQDQAGQVIGTLEMLDKSDDKDSWRFMKAPSSQLPPLLERTTRTL</sequence>
<keyword evidence="2" id="KW-1133">Transmembrane helix</keyword>
<feature type="compositionally biased region" description="Low complexity" evidence="1">
    <location>
        <begin position="406"/>
        <end position="425"/>
    </location>
</feature>
<protein>
    <submittedName>
        <fullName evidence="3">Uncharacterized protein</fullName>
    </submittedName>
</protein>
<evidence type="ECO:0000256" key="1">
    <source>
        <dbReference type="SAM" id="MobiDB-lite"/>
    </source>
</evidence>
<feature type="transmembrane region" description="Helical" evidence="2">
    <location>
        <begin position="103"/>
        <end position="120"/>
    </location>
</feature>
<organism evidence="3 4">
    <name type="scientific">Durusdinium trenchii</name>
    <dbReference type="NCBI Taxonomy" id="1381693"/>
    <lineage>
        <taxon>Eukaryota</taxon>
        <taxon>Sar</taxon>
        <taxon>Alveolata</taxon>
        <taxon>Dinophyceae</taxon>
        <taxon>Suessiales</taxon>
        <taxon>Symbiodiniaceae</taxon>
        <taxon>Durusdinium</taxon>
    </lineage>
</organism>
<evidence type="ECO:0000313" key="3">
    <source>
        <dbReference type="EMBL" id="CAK9029055.1"/>
    </source>
</evidence>
<keyword evidence="2" id="KW-0812">Transmembrane</keyword>
<keyword evidence="4" id="KW-1185">Reference proteome</keyword>
<dbReference type="EMBL" id="CAXAMM010012514">
    <property type="protein sequence ID" value="CAK9029055.1"/>
    <property type="molecule type" value="Genomic_DNA"/>
</dbReference>
<feature type="transmembrane region" description="Helical" evidence="2">
    <location>
        <begin position="165"/>
        <end position="191"/>
    </location>
</feature>
<dbReference type="Proteomes" id="UP001642464">
    <property type="component" value="Unassembled WGS sequence"/>
</dbReference>
<feature type="region of interest" description="Disordered" evidence="1">
    <location>
        <begin position="387"/>
        <end position="429"/>
    </location>
</feature>
<evidence type="ECO:0000256" key="2">
    <source>
        <dbReference type="SAM" id="Phobius"/>
    </source>
</evidence>
<name>A0ABP0KQA4_9DINO</name>
<evidence type="ECO:0000313" key="4">
    <source>
        <dbReference type="Proteomes" id="UP001642464"/>
    </source>
</evidence>